<accession>A0A4Z0Z165</accession>
<feature type="transmembrane region" description="Helical" evidence="1">
    <location>
        <begin position="119"/>
        <end position="141"/>
    </location>
</feature>
<dbReference type="OrthoDB" id="5419460at2759"/>
<gene>
    <name evidence="2" type="ORF">E0Z10_g5396</name>
</gene>
<dbReference type="Proteomes" id="UP000297716">
    <property type="component" value="Unassembled WGS sequence"/>
</dbReference>
<feature type="transmembrane region" description="Helical" evidence="1">
    <location>
        <begin position="192"/>
        <end position="215"/>
    </location>
</feature>
<dbReference type="GO" id="GO:0032185">
    <property type="term" value="P:septin cytoskeleton organization"/>
    <property type="evidence" value="ECO:0007669"/>
    <property type="project" value="TreeGrafter"/>
</dbReference>
<evidence type="ECO:0000256" key="1">
    <source>
        <dbReference type="SAM" id="Phobius"/>
    </source>
</evidence>
<organism evidence="2 3">
    <name type="scientific">Xylaria hypoxylon</name>
    <dbReference type="NCBI Taxonomy" id="37992"/>
    <lineage>
        <taxon>Eukaryota</taxon>
        <taxon>Fungi</taxon>
        <taxon>Dikarya</taxon>
        <taxon>Ascomycota</taxon>
        <taxon>Pezizomycotina</taxon>
        <taxon>Sordariomycetes</taxon>
        <taxon>Xylariomycetidae</taxon>
        <taxon>Xylariales</taxon>
        <taxon>Xylariaceae</taxon>
        <taxon>Xylaria</taxon>
    </lineage>
</organism>
<dbReference type="GO" id="GO:0005938">
    <property type="term" value="C:cell cortex"/>
    <property type="evidence" value="ECO:0007669"/>
    <property type="project" value="TreeGrafter"/>
</dbReference>
<dbReference type="GO" id="GO:0045121">
    <property type="term" value="C:membrane raft"/>
    <property type="evidence" value="ECO:0007669"/>
    <property type="project" value="TreeGrafter"/>
</dbReference>
<dbReference type="GO" id="GO:0030866">
    <property type="term" value="P:cortical actin cytoskeleton organization"/>
    <property type="evidence" value="ECO:0007669"/>
    <property type="project" value="TreeGrafter"/>
</dbReference>
<dbReference type="GO" id="GO:0006897">
    <property type="term" value="P:endocytosis"/>
    <property type="evidence" value="ECO:0007669"/>
    <property type="project" value="TreeGrafter"/>
</dbReference>
<keyword evidence="1" id="KW-1133">Transmembrane helix</keyword>
<dbReference type="GO" id="GO:0005886">
    <property type="term" value="C:plasma membrane"/>
    <property type="evidence" value="ECO:0007669"/>
    <property type="project" value="InterPro"/>
</dbReference>
<keyword evidence="1" id="KW-0472">Membrane</keyword>
<dbReference type="PANTHER" id="PTHR36414">
    <property type="entry name" value="PROTEIN SUR7"/>
    <property type="match status" value="1"/>
</dbReference>
<evidence type="ECO:0000313" key="2">
    <source>
        <dbReference type="EMBL" id="TGJ83356.1"/>
    </source>
</evidence>
<evidence type="ECO:0000313" key="3">
    <source>
        <dbReference type="Proteomes" id="UP000297716"/>
    </source>
</evidence>
<keyword evidence="1" id="KW-0812">Transmembrane</keyword>
<name>A0A4Z0Z165_9PEZI</name>
<dbReference type="AlphaFoldDB" id="A0A4Z0Z165"/>
<dbReference type="InterPro" id="IPR009571">
    <property type="entry name" value="SUR7/Rim9-like_fungi"/>
</dbReference>
<sequence length="251" mass="27560">MARSNIALAPLSLIFLAGATVLLFFVVLSGITTTSPLRQTYFLSADTSGISGARSVSQWTFFRICGEGNTGCSHAWPDPPVGWAWSGKPDGTDLPERLIGSYGGDTTNKTYFFLWRFGWVFYLLALLFTVLAFFTGFVACFGRLGSAIAGLMSSVALFFHTVAASLMTATFVKMRNEFNSVGRDAQIGRYAFGFTWGAWAALFIATALFCVGIRAKKDSFATGSRSWGRKRSVRSRRSYDIGNHRVKEDYA</sequence>
<comment type="caution">
    <text evidence="2">The sequence shown here is derived from an EMBL/GenBank/DDBJ whole genome shotgun (WGS) entry which is preliminary data.</text>
</comment>
<keyword evidence="3" id="KW-1185">Reference proteome</keyword>
<protein>
    <submittedName>
        <fullName evidence="2">Uncharacterized protein</fullName>
    </submittedName>
</protein>
<reference evidence="2 3" key="1">
    <citation type="submission" date="2019-03" db="EMBL/GenBank/DDBJ databases">
        <title>Draft genome sequence of Xylaria hypoxylon DSM 108379, a ubiquitous saprotrophic-parasitic fungi on hardwood.</title>
        <authorList>
            <person name="Buettner E."/>
            <person name="Leonhardt S."/>
            <person name="Gebauer A.M."/>
            <person name="Liers C."/>
            <person name="Hofrichter M."/>
            <person name="Kellner H."/>
        </authorList>
    </citation>
    <scope>NUCLEOTIDE SEQUENCE [LARGE SCALE GENOMIC DNA]</scope>
    <source>
        <strain evidence="2 3">DSM 108379</strain>
    </source>
</reference>
<feature type="transmembrane region" description="Helical" evidence="1">
    <location>
        <begin position="148"/>
        <end position="172"/>
    </location>
</feature>
<dbReference type="EMBL" id="SKBN01000096">
    <property type="protein sequence ID" value="TGJ83356.1"/>
    <property type="molecule type" value="Genomic_DNA"/>
</dbReference>
<dbReference type="PANTHER" id="PTHR36414:SF1">
    <property type="entry name" value="PROTEIN SUR7"/>
    <property type="match status" value="1"/>
</dbReference>
<dbReference type="GO" id="GO:0031505">
    <property type="term" value="P:fungal-type cell wall organization"/>
    <property type="evidence" value="ECO:0007669"/>
    <property type="project" value="TreeGrafter"/>
</dbReference>
<dbReference type="Pfam" id="PF06687">
    <property type="entry name" value="SUR7"/>
    <property type="match status" value="1"/>
</dbReference>
<proteinExistence type="predicted"/>